<dbReference type="InterPro" id="IPR001304">
    <property type="entry name" value="C-type_lectin-like"/>
</dbReference>
<feature type="signal peptide" evidence="1">
    <location>
        <begin position="1"/>
        <end position="20"/>
    </location>
</feature>
<feature type="domain" description="C-type lectin" evidence="2">
    <location>
        <begin position="27"/>
        <end position="140"/>
    </location>
</feature>
<evidence type="ECO:0000256" key="1">
    <source>
        <dbReference type="SAM" id="SignalP"/>
    </source>
</evidence>
<reference evidence="3" key="1">
    <citation type="journal article" date="1995" name="Roux's Arch. Dev. Biol.">
        <title>Expression of genes for two C-type lectins during budding of the ascidian Polyandrocarpa misakiensis.</title>
        <authorList>
            <person name="Shimada M."/>
            <person name="Fujiwara S."/>
            <person name="Kawamura K."/>
        </authorList>
    </citation>
    <scope>NUCLEOTIDE SEQUENCE</scope>
    <source>
        <strain evidence="3">White spot</strain>
    </source>
</reference>
<dbReference type="PANTHER" id="PTHR22801:SF63">
    <property type="entry name" value="C-TYPE LECTIN DOMAIN-CONTAINING PROTEIN"/>
    <property type="match status" value="1"/>
</dbReference>
<dbReference type="InterPro" id="IPR034008">
    <property type="entry name" value="TC14-like_CTLD"/>
</dbReference>
<organism evidence="3">
    <name type="scientific">Polyandrocarpa misakiensis</name>
    <name type="common">Tunicate</name>
    <dbReference type="NCBI Taxonomy" id="7723"/>
    <lineage>
        <taxon>Eukaryota</taxon>
        <taxon>Metazoa</taxon>
        <taxon>Chordata</taxon>
        <taxon>Tunicata</taxon>
        <taxon>Ascidiacea</taxon>
        <taxon>Stolidobranchia</taxon>
        <taxon>Styelidae</taxon>
        <taxon>Polyandrocarpa</taxon>
    </lineage>
</organism>
<feature type="chain" id="PRO_5004319933" evidence="1">
    <location>
        <begin position="21"/>
        <end position="145"/>
    </location>
</feature>
<dbReference type="InterPro" id="IPR050801">
    <property type="entry name" value="Ca-Dep_Lectins_ImmuneDev"/>
</dbReference>
<name>Q94679_POLMI</name>
<dbReference type="Pfam" id="PF00059">
    <property type="entry name" value="Lectin_C"/>
    <property type="match status" value="1"/>
</dbReference>
<dbReference type="AlphaFoldDB" id="Q94679"/>
<sequence length="145" mass="16242">MVFTAILVAVIACGIPTSYAVDYDVLFSDETMNYADAGAYCQSRGMVLVSSAMRDSTMVKAILDFTKDRRYNYWVGADNLEKGAYNFLWNDGVSLPTDSDLWSPDEPSNPQSSELCVQIWNRYNLFDDTGCGNAKRVICEKELDD</sequence>
<dbReference type="InterPro" id="IPR016186">
    <property type="entry name" value="C-type_lectin-like/link_sf"/>
</dbReference>
<reference evidence="3" key="2">
    <citation type="submission" date="1996-10" db="EMBL/GenBank/DDBJ databases">
        <authorList>
            <person name="Fujiwara S."/>
        </authorList>
    </citation>
    <scope>NUCLEOTIDE SEQUENCE</scope>
    <source>
        <strain evidence="3">White spot</strain>
    </source>
</reference>
<dbReference type="SMART" id="SM00034">
    <property type="entry name" value="CLECT"/>
    <property type="match status" value="1"/>
</dbReference>
<accession>Q94679</accession>
<evidence type="ECO:0000313" key="3">
    <source>
        <dbReference type="EMBL" id="BAA13568.1"/>
    </source>
</evidence>
<evidence type="ECO:0000259" key="2">
    <source>
        <dbReference type="PROSITE" id="PS50041"/>
    </source>
</evidence>
<dbReference type="PROSITE" id="PS50041">
    <property type="entry name" value="C_TYPE_LECTIN_2"/>
    <property type="match status" value="1"/>
</dbReference>
<dbReference type="EMBL" id="D88266">
    <property type="protein sequence ID" value="BAA13568.1"/>
    <property type="molecule type" value="mRNA"/>
</dbReference>
<protein>
    <submittedName>
        <fullName evidence="3">TC14-2</fullName>
    </submittedName>
</protein>
<dbReference type="InterPro" id="IPR016187">
    <property type="entry name" value="CTDL_fold"/>
</dbReference>
<dbReference type="Gene3D" id="3.10.100.10">
    <property type="entry name" value="Mannose-Binding Protein A, subunit A"/>
    <property type="match status" value="1"/>
</dbReference>
<keyword evidence="1" id="KW-0732">Signal</keyword>
<dbReference type="SUPFAM" id="SSF56436">
    <property type="entry name" value="C-type lectin-like"/>
    <property type="match status" value="1"/>
</dbReference>
<proteinExistence type="evidence at transcript level"/>
<dbReference type="CDD" id="cd03601">
    <property type="entry name" value="CLECT_TC14_like"/>
    <property type="match status" value="1"/>
</dbReference>
<dbReference type="PANTHER" id="PTHR22801">
    <property type="entry name" value="LITHOSTATHINE"/>
    <property type="match status" value="1"/>
</dbReference>